<feature type="transmembrane region" description="Helical" evidence="2">
    <location>
        <begin position="30"/>
        <end position="47"/>
    </location>
</feature>
<evidence type="ECO:0000259" key="3">
    <source>
        <dbReference type="Pfam" id="PF20151"/>
    </source>
</evidence>
<comment type="caution">
    <text evidence="4">The sequence shown here is derived from an EMBL/GenBank/DDBJ whole genome shotgun (WGS) entry which is preliminary data.</text>
</comment>
<feature type="region of interest" description="Disordered" evidence="1">
    <location>
        <begin position="294"/>
        <end position="320"/>
    </location>
</feature>
<organism evidence="4 5">
    <name type="scientific">Cerrena zonata</name>
    <dbReference type="NCBI Taxonomy" id="2478898"/>
    <lineage>
        <taxon>Eukaryota</taxon>
        <taxon>Fungi</taxon>
        <taxon>Dikarya</taxon>
        <taxon>Basidiomycota</taxon>
        <taxon>Agaricomycotina</taxon>
        <taxon>Agaricomycetes</taxon>
        <taxon>Polyporales</taxon>
        <taxon>Cerrenaceae</taxon>
        <taxon>Cerrena</taxon>
    </lineage>
</organism>
<feature type="transmembrane region" description="Helical" evidence="2">
    <location>
        <begin position="166"/>
        <end position="185"/>
    </location>
</feature>
<feature type="compositionally biased region" description="Polar residues" evidence="1">
    <location>
        <begin position="303"/>
        <end position="320"/>
    </location>
</feature>
<keyword evidence="5" id="KW-1185">Reference proteome</keyword>
<name>A0AAW0FY78_9APHY</name>
<dbReference type="InterPro" id="IPR045340">
    <property type="entry name" value="DUF6533"/>
</dbReference>
<accession>A0AAW0FY78</accession>
<proteinExistence type="predicted"/>
<feature type="domain" description="DUF6533" evidence="3">
    <location>
        <begin position="34"/>
        <end position="75"/>
    </location>
</feature>
<keyword evidence="2" id="KW-0812">Transmembrane</keyword>
<feature type="transmembrane region" description="Helical" evidence="2">
    <location>
        <begin position="206"/>
        <end position="225"/>
    </location>
</feature>
<feature type="transmembrane region" description="Helical" evidence="2">
    <location>
        <begin position="112"/>
        <end position="136"/>
    </location>
</feature>
<dbReference type="AlphaFoldDB" id="A0AAW0FY78"/>
<keyword evidence="2" id="KW-1133">Transmembrane helix</keyword>
<evidence type="ECO:0000313" key="4">
    <source>
        <dbReference type="EMBL" id="KAK7684374.1"/>
    </source>
</evidence>
<dbReference type="EMBL" id="JASBNA010000025">
    <property type="protein sequence ID" value="KAK7684374.1"/>
    <property type="molecule type" value="Genomic_DNA"/>
</dbReference>
<dbReference type="Proteomes" id="UP001385951">
    <property type="component" value="Unassembled WGS sequence"/>
</dbReference>
<keyword evidence="2" id="KW-0472">Membrane</keyword>
<dbReference type="Pfam" id="PF20151">
    <property type="entry name" value="DUF6533"/>
    <property type="match status" value="1"/>
</dbReference>
<sequence>MNPDAEGRLGPEWGGVHVAKAASDIRLTRAIWMISLAVVLYDYLLTFDDEMNFMWSGNLKFMWTRSLFAASRYWTCRIWYFYVVFATAGTSLTTTVIAQLRIYAMYSCNRKLLMVMVAAVTLSFGVQGPILLLMVVKAKTFRLQPVYTGCYAVDPMPYVLPYWVSWVPYLAYESFIFALAIYKSFALAQDQPETPWLVYILLRDSVGFFGGTFAIVLVNCLVNAFGRPQMFSAFTALYIALYSILGCRMLLNVRAAANPWARYDTALYGFNSSERSDVSTVRFARRNEPTREDEEAIELQGLSPGSTYTSPNVSTRNLLK</sequence>
<reference evidence="4 5" key="1">
    <citation type="submission" date="2022-09" db="EMBL/GenBank/DDBJ databases">
        <authorList>
            <person name="Palmer J.M."/>
        </authorList>
    </citation>
    <scope>NUCLEOTIDE SEQUENCE [LARGE SCALE GENOMIC DNA]</scope>
    <source>
        <strain evidence="4 5">DSM 7382</strain>
    </source>
</reference>
<feature type="transmembrane region" description="Helical" evidence="2">
    <location>
        <begin position="231"/>
        <end position="251"/>
    </location>
</feature>
<evidence type="ECO:0000313" key="5">
    <source>
        <dbReference type="Proteomes" id="UP001385951"/>
    </source>
</evidence>
<gene>
    <name evidence="4" type="ORF">QCA50_012321</name>
</gene>
<protein>
    <recommendedName>
        <fullName evidence="3">DUF6533 domain-containing protein</fullName>
    </recommendedName>
</protein>
<feature type="transmembrane region" description="Helical" evidence="2">
    <location>
        <begin position="79"/>
        <end position="100"/>
    </location>
</feature>
<evidence type="ECO:0000256" key="2">
    <source>
        <dbReference type="SAM" id="Phobius"/>
    </source>
</evidence>
<evidence type="ECO:0000256" key="1">
    <source>
        <dbReference type="SAM" id="MobiDB-lite"/>
    </source>
</evidence>